<keyword evidence="2" id="KW-1185">Reference proteome</keyword>
<proteinExistence type="predicted"/>
<dbReference type="EMBL" id="JQCA01000123">
    <property type="protein sequence ID" value="KRO00625.1"/>
    <property type="molecule type" value="Genomic_DNA"/>
</dbReference>
<dbReference type="PATRIC" id="fig|616990.3.peg.609"/>
<reference evidence="1 2" key="1">
    <citation type="journal article" date="2015" name="Genome Announc.">
        <title>Expanding the biotechnology potential of lactobacilli through comparative genomics of 213 strains and associated genera.</title>
        <authorList>
            <person name="Sun Z."/>
            <person name="Harris H.M."/>
            <person name="McCann A."/>
            <person name="Guo C."/>
            <person name="Argimon S."/>
            <person name="Zhang W."/>
            <person name="Yang X."/>
            <person name="Jeffery I.B."/>
            <person name="Cooney J.C."/>
            <person name="Kagawa T.F."/>
            <person name="Liu W."/>
            <person name="Song Y."/>
            <person name="Salvetti E."/>
            <person name="Wrobel A."/>
            <person name="Rasinkangas P."/>
            <person name="Parkhill J."/>
            <person name="Rea M.C."/>
            <person name="O'Sullivan O."/>
            <person name="Ritari J."/>
            <person name="Douillard F.P."/>
            <person name="Paul Ross R."/>
            <person name="Yang R."/>
            <person name="Briner A.E."/>
            <person name="Felis G.E."/>
            <person name="de Vos W.M."/>
            <person name="Barrangou R."/>
            <person name="Klaenhammer T.R."/>
            <person name="Caufield P.W."/>
            <person name="Cui Y."/>
            <person name="Zhang H."/>
            <person name="O'Toole P.W."/>
        </authorList>
    </citation>
    <scope>NUCLEOTIDE SEQUENCE [LARGE SCALE GENOMIC DNA]</scope>
    <source>
        <strain evidence="1 2">DSM 22467</strain>
    </source>
</reference>
<dbReference type="AlphaFoldDB" id="A0A0R2LGH6"/>
<name>A0A0R2LGH6_9LACO</name>
<accession>A0A0R2LGH6</accession>
<protein>
    <submittedName>
        <fullName evidence="1">Uncharacterized protein</fullName>
    </submittedName>
</protein>
<sequence>MYHGGRKPAGLGNPNRLVRTLTETTWWVGFKLTACDRLRLPGIPPAKIDIRHNLC</sequence>
<organism evidence="1 2">
    <name type="scientific">Levilactobacillus paucivorans</name>
    <dbReference type="NCBI Taxonomy" id="616990"/>
    <lineage>
        <taxon>Bacteria</taxon>
        <taxon>Bacillati</taxon>
        <taxon>Bacillota</taxon>
        <taxon>Bacilli</taxon>
        <taxon>Lactobacillales</taxon>
        <taxon>Lactobacillaceae</taxon>
        <taxon>Levilactobacillus</taxon>
    </lineage>
</organism>
<evidence type="ECO:0000313" key="2">
    <source>
        <dbReference type="Proteomes" id="UP000051906"/>
    </source>
</evidence>
<dbReference type="Proteomes" id="UP000051906">
    <property type="component" value="Unassembled WGS sequence"/>
</dbReference>
<evidence type="ECO:0000313" key="1">
    <source>
        <dbReference type="EMBL" id="KRO00625.1"/>
    </source>
</evidence>
<comment type="caution">
    <text evidence="1">The sequence shown here is derived from an EMBL/GenBank/DDBJ whole genome shotgun (WGS) entry which is preliminary data.</text>
</comment>
<gene>
    <name evidence="1" type="ORF">IV54_GL000568</name>
</gene>